<keyword evidence="5" id="KW-1185">Reference proteome</keyword>
<keyword evidence="1" id="KW-0808">Transferase</keyword>
<comment type="similarity">
    <text evidence="3">Belongs to the bacterial glucokinase family.</text>
</comment>
<dbReference type="GO" id="GO:0005536">
    <property type="term" value="F:D-glucose binding"/>
    <property type="evidence" value="ECO:0007669"/>
    <property type="project" value="InterPro"/>
</dbReference>
<organism evidence="4 5">
    <name type="scientific">Sphingomonas ginkgonis</name>
    <dbReference type="NCBI Taxonomy" id="2315330"/>
    <lineage>
        <taxon>Bacteria</taxon>
        <taxon>Pseudomonadati</taxon>
        <taxon>Pseudomonadota</taxon>
        <taxon>Alphaproteobacteria</taxon>
        <taxon>Sphingomonadales</taxon>
        <taxon>Sphingomonadaceae</taxon>
        <taxon>Sphingomonas</taxon>
    </lineage>
</organism>
<dbReference type="GO" id="GO:0006096">
    <property type="term" value="P:glycolytic process"/>
    <property type="evidence" value="ECO:0007669"/>
    <property type="project" value="InterPro"/>
</dbReference>
<evidence type="ECO:0000256" key="3">
    <source>
        <dbReference type="RuleBase" id="RU004046"/>
    </source>
</evidence>
<evidence type="ECO:0000313" key="4">
    <source>
        <dbReference type="EMBL" id="RST31785.1"/>
    </source>
</evidence>
<dbReference type="EMBL" id="RWJF01000001">
    <property type="protein sequence ID" value="RST31785.1"/>
    <property type="molecule type" value="Genomic_DNA"/>
</dbReference>
<gene>
    <name evidence="4" type="ORF">HMF7854_13785</name>
</gene>
<dbReference type="SUPFAM" id="SSF53067">
    <property type="entry name" value="Actin-like ATPase domain"/>
    <property type="match status" value="1"/>
</dbReference>
<dbReference type="AlphaFoldDB" id="A0A3R9X9B1"/>
<dbReference type="RefSeq" id="WP_126719726.1">
    <property type="nucleotide sequence ID" value="NZ_RWJF01000001.1"/>
</dbReference>
<reference evidence="4 5" key="1">
    <citation type="submission" date="2018-12" db="EMBL/GenBank/DDBJ databases">
        <title>Sphingomonas sp. HMF7854 Genome sequencing and assembly.</title>
        <authorList>
            <person name="Cha I."/>
            <person name="Kang H."/>
            <person name="Kim H."/>
            <person name="Kang J."/>
            <person name="Joh K."/>
        </authorList>
    </citation>
    <scope>NUCLEOTIDE SEQUENCE [LARGE SCALE GENOMIC DNA]</scope>
    <source>
        <strain evidence="4 5">HMF7854</strain>
    </source>
</reference>
<proteinExistence type="inferred from homology"/>
<dbReference type="InterPro" id="IPR043129">
    <property type="entry name" value="ATPase_NBD"/>
</dbReference>
<dbReference type="Gene3D" id="3.30.420.40">
    <property type="match status" value="2"/>
</dbReference>
<dbReference type="GO" id="GO:0005829">
    <property type="term" value="C:cytosol"/>
    <property type="evidence" value="ECO:0007669"/>
    <property type="project" value="TreeGrafter"/>
</dbReference>
<dbReference type="GO" id="GO:0004340">
    <property type="term" value="F:glucokinase activity"/>
    <property type="evidence" value="ECO:0007669"/>
    <property type="project" value="InterPro"/>
</dbReference>
<dbReference type="GO" id="GO:0005524">
    <property type="term" value="F:ATP binding"/>
    <property type="evidence" value="ECO:0007669"/>
    <property type="project" value="InterPro"/>
</dbReference>
<accession>A0A3R9X9B1</accession>
<evidence type="ECO:0000256" key="2">
    <source>
        <dbReference type="ARBA" id="ARBA00022777"/>
    </source>
</evidence>
<name>A0A3R9X9B1_9SPHN</name>
<dbReference type="InterPro" id="IPR050201">
    <property type="entry name" value="Bacterial_glucokinase"/>
</dbReference>
<dbReference type="Pfam" id="PF02685">
    <property type="entry name" value="Glucokinase"/>
    <property type="match status" value="2"/>
</dbReference>
<dbReference type="OrthoDB" id="9800595at2"/>
<evidence type="ECO:0000256" key="1">
    <source>
        <dbReference type="ARBA" id="ARBA00022679"/>
    </source>
</evidence>
<dbReference type="Proteomes" id="UP000274661">
    <property type="component" value="Unassembled WGS sequence"/>
</dbReference>
<dbReference type="Gene3D" id="3.40.367.20">
    <property type="match status" value="2"/>
</dbReference>
<evidence type="ECO:0008006" key="6">
    <source>
        <dbReference type="Google" id="ProtNLM"/>
    </source>
</evidence>
<dbReference type="PANTHER" id="PTHR47690">
    <property type="entry name" value="GLUCOKINASE"/>
    <property type="match status" value="1"/>
</dbReference>
<protein>
    <recommendedName>
        <fullName evidence="6">Glucokinase</fullName>
    </recommendedName>
</protein>
<keyword evidence="2" id="KW-0418">Kinase</keyword>
<sequence>MRPVMEGERPWLLIEASHEGAVRLATVSPSAQPHLGVVHEIGIAGIPTFTDVLQRFEREKNVPLSGLRCGIAIAGAASGETISLVRSRWTISRAGLEAVLGHPPVILNDVAARAWATRSGTANIVPVRGIGTPSFGRPGRYGMIMVEEGLGAAIVDVDRDSGARVLETEGGHMEFAPANEREERLAKAVRGTAAMVSWEMMLMLDRFDPLWSKALPELPEPDRARLQTGLLGRFAINLMHSFGAWQGMMITGSRAARMLEPGNRMAFDQEFSARRRFSRLVGAAPVWRVDQHEAVLAGIAQRLAQDRPSGLRAAA</sequence>
<dbReference type="PANTHER" id="PTHR47690:SF1">
    <property type="entry name" value="GLUCOKINASE"/>
    <property type="match status" value="1"/>
</dbReference>
<evidence type="ECO:0000313" key="5">
    <source>
        <dbReference type="Proteomes" id="UP000274661"/>
    </source>
</evidence>
<dbReference type="InterPro" id="IPR003836">
    <property type="entry name" value="Glucokinase"/>
</dbReference>
<comment type="caution">
    <text evidence="4">The sequence shown here is derived from an EMBL/GenBank/DDBJ whole genome shotgun (WGS) entry which is preliminary data.</text>
</comment>